<evidence type="ECO:0000256" key="3">
    <source>
        <dbReference type="ARBA" id="ARBA00022452"/>
    </source>
</evidence>
<dbReference type="PROSITE" id="PS51779">
    <property type="entry name" value="POTRA"/>
    <property type="match status" value="1"/>
</dbReference>
<keyword evidence="3" id="KW-1134">Transmembrane beta strand</keyword>
<dbReference type="GO" id="GO:0045040">
    <property type="term" value="P:protein insertion into mitochondrial outer membrane"/>
    <property type="evidence" value="ECO:0007669"/>
    <property type="project" value="TreeGrafter"/>
</dbReference>
<dbReference type="GO" id="GO:0033108">
    <property type="term" value="P:mitochondrial respiratory chain complex assembly"/>
    <property type="evidence" value="ECO:0007669"/>
    <property type="project" value="TreeGrafter"/>
</dbReference>
<sequence length="441" mass="48972">MPRPTRTVKEQAKVDLSKIPAHVERVNVSGLLRTHNDYVMKAAEGLFKARNFQDLMIESMNAKSYLHELGIFKDVQVRVDVSKGENASPNGYEITLKGQELSRLVGSVGTEVGQNEGSLRTELSIPNLFGRGESVSLQGSYATTRANELQLRFWKSFFHTRFVENRPEVSLSLFRHVDRMDISSFQNANLGFLTDFSINSLYPFELTHSIQYEASIRETSLLAKQVPFAIREHCGPKLASLVRYSVIYDQRDNPVFPTQGLMLKSVNEYCGLGGNVAYMSSTTHGEISVPLIAGLVAQVCGRIGVIKETKNTTVLPISSLFYCGGPLTLRGFKYGGAGPVVDGTSIGAQTHWCTGLHLWGPLPFNHVFKGLANNFRTHLFYNCGGFNSFSAENMRSAFGVGLAFKLAERARIEMNYCIPVRKYASDKPVNGFQFGIGYEFV</sequence>
<evidence type="ECO:0000256" key="2">
    <source>
        <dbReference type="ARBA" id="ARBA00010913"/>
    </source>
</evidence>
<dbReference type="RefSeq" id="XP_011197751.1">
    <property type="nucleotide sequence ID" value="XM_011199449.3"/>
</dbReference>
<dbReference type="OrthoDB" id="1724197at2759"/>
<keyword evidence="8" id="KW-1185">Reference proteome</keyword>
<evidence type="ECO:0000313" key="9">
    <source>
        <dbReference type="RefSeq" id="XP_011197751.1"/>
    </source>
</evidence>
<accession>A0A034VRJ3</accession>
<evidence type="ECO:0000259" key="6">
    <source>
        <dbReference type="PROSITE" id="PS51779"/>
    </source>
</evidence>
<organism evidence="7">
    <name type="scientific">Bactrocera dorsalis</name>
    <name type="common">Oriental fruit fly</name>
    <name type="synonym">Dacus dorsalis</name>
    <dbReference type="NCBI Taxonomy" id="27457"/>
    <lineage>
        <taxon>Eukaryota</taxon>
        <taxon>Metazoa</taxon>
        <taxon>Ecdysozoa</taxon>
        <taxon>Arthropoda</taxon>
        <taxon>Hexapoda</taxon>
        <taxon>Insecta</taxon>
        <taxon>Pterygota</taxon>
        <taxon>Neoptera</taxon>
        <taxon>Endopterygota</taxon>
        <taxon>Diptera</taxon>
        <taxon>Brachycera</taxon>
        <taxon>Muscomorpha</taxon>
        <taxon>Tephritoidea</taxon>
        <taxon>Tephritidae</taxon>
        <taxon>Bactrocera</taxon>
        <taxon>Bactrocera</taxon>
    </lineage>
</organism>
<dbReference type="GO" id="GO:0005741">
    <property type="term" value="C:mitochondrial outer membrane"/>
    <property type="evidence" value="ECO:0007669"/>
    <property type="project" value="UniProtKB-SubCell"/>
</dbReference>
<dbReference type="PANTHER" id="PTHR12815">
    <property type="entry name" value="SORTING AND ASSEMBLY MACHINERY SAMM50 PROTEIN FAMILY MEMBER"/>
    <property type="match status" value="1"/>
</dbReference>
<dbReference type="OMA" id="SGIWRQI"/>
<reference evidence="7" key="1">
    <citation type="journal article" date="2014" name="BMC Genomics">
        <title>Characterizing the developmental transcriptome of the oriental fruit fly, Bactrocera dorsalis (Diptera: Tephritidae) through comparative genomic analysis with Drosophila melanogaster utilizing modENCODE datasets.</title>
        <authorList>
            <person name="Geib S.M."/>
            <person name="Calla B."/>
            <person name="Hall B."/>
            <person name="Hou S."/>
            <person name="Manoukis N.C."/>
        </authorList>
    </citation>
    <scope>NUCLEOTIDE SEQUENCE</scope>
    <source>
        <strain evidence="7">Punador</strain>
    </source>
</reference>
<evidence type="ECO:0000256" key="4">
    <source>
        <dbReference type="ARBA" id="ARBA00022692"/>
    </source>
</evidence>
<gene>
    <name evidence="7" type="primary">SAM50</name>
    <name evidence="9 10" type="synonym">LOC105222220</name>
</gene>
<dbReference type="KEGG" id="bdr:105222220"/>
<dbReference type="PANTHER" id="PTHR12815:SF18">
    <property type="entry name" value="SORTING AND ASSEMBLY MACHINERY COMPONENT 50 HOMOLOG"/>
    <property type="match status" value="1"/>
</dbReference>
<feature type="domain" description="POTRA" evidence="6">
    <location>
        <begin position="21"/>
        <end position="99"/>
    </location>
</feature>
<keyword evidence="5" id="KW-0472">Membrane</keyword>
<proteinExistence type="inferred from homology"/>
<comment type="similarity">
    <text evidence="2">Belongs to the SAM50/omp85 family.</text>
</comment>
<dbReference type="RefSeq" id="XP_019844527.1">
    <property type="nucleotide sequence ID" value="XM_019988968.2"/>
</dbReference>
<protein>
    <submittedName>
        <fullName evidence="7 9">SAM50-like protein CG7639</fullName>
    </submittedName>
</protein>
<evidence type="ECO:0000313" key="8">
    <source>
        <dbReference type="Proteomes" id="UP001652620"/>
    </source>
</evidence>
<dbReference type="InterPro" id="IPR000184">
    <property type="entry name" value="Bac_surfAg_D15"/>
</dbReference>
<comment type="subcellular location">
    <subcellularLocation>
        <location evidence="1">Mitochondrion outer membrane</location>
        <topology evidence="1">Multi-pass membrane protein</topology>
    </subcellularLocation>
</comment>
<dbReference type="AlphaFoldDB" id="A0A034VRJ3"/>
<dbReference type="Proteomes" id="UP001652620">
    <property type="component" value="Chromosome 3"/>
</dbReference>
<evidence type="ECO:0000256" key="1">
    <source>
        <dbReference type="ARBA" id="ARBA00004374"/>
    </source>
</evidence>
<keyword evidence="4" id="KW-0812">Transmembrane</keyword>
<evidence type="ECO:0000256" key="5">
    <source>
        <dbReference type="ARBA" id="ARBA00023136"/>
    </source>
</evidence>
<dbReference type="Pfam" id="PF01103">
    <property type="entry name" value="Omp85"/>
    <property type="match status" value="1"/>
</dbReference>
<reference evidence="9 10" key="2">
    <citation type="submission" date="2025-04" db="UniProtKB">
        <authorList>
            <consortium name="RefSeq"/>
        </authorList>
    </citation>
    <scope>IDENTIFICATION</scope>
    <source>
        <strain evidence="9 10">Punador</strain>
    </source>
</reference>
<evidence type="ECO:0000313" key="7">
    <source>
        <dbReference type="EMBL" id="JAC44697.1"/>
    </source>
</evidence>
<dbReference type="Gene3D" id="2.40.160.50">
    <property type="entry name" value="membrane protein fhac: a member of the omp85/tpsb transporter family"/>
    <property type="match status" value="1"/>
</dbReference>
<name>A0A034VRJ3_BACDO</name>
<dbReference type="EMBL" id="GAKP01014255">
    <property type="protein sequence ID" value="JAC44697.1"/>
    <property type="molecule type" value="Transcribed_RNA"/>
</dbReference>
<dbReference type="InterPro" id="IPR039910">
    <property type="entry name" value="D15-like"/>
</dbReference>
<dbReference type="GeneID" id="105222220"/>
<evidence type="ECO:0000313" key="10">
    <source>
        <dbReference type="RefSeq" id="XP_019844527.1"/>
    </source>
</evidence>
<dbReference type="InterPro" id="IPR034746">
    <property type="entry name" value="POTRA"/>
</dbReference>